<evidence type="ECO:0000256" key="1">
    <source>
        <dbReference type="SAM" id="MobiDB-lite"/>
    </source>
</evidence>
<dbReference type="RefSeq" id="WP_266349262.1">
    <property type="nucleotide sequence ID" value="NZ_JAPKNG010000003.1"/>
</dbReference>
<reference evidence="2 3" key="1">
    <citation type="submission" date="2023-07" db="EMBL/GenBank/DDBJ databases">
        <title>Genomic Encyclopedia of Type Strains, Phase IV (KMG-IV): sequencing the most valuable type-strain genomes for metagenomic binning, comparative biology and taxonomic classification.</title>
        <authorList>
            <person name="Goeker M."/>
        </authorList>
    </citation>
    <scope>NUCLEOTIDE SEQUENCE [LARGE SCALE GENOMIC DNA]</scope>
    <source>
        <strain evidence="2 3">B6-8</strain>
    </source>
</reference>
<name>A0ABU0HA55_9HYPH</name>
<dbReference type="EMBL" id="JAUSVO010000003">
    <property type="protein sequence ID" value="MDQ0438374.1"/>
    <property type="molecule type" value="Genomic_DNA"/>
</dbReference>
<comment type="caution">
    <text evidence="2">The sequence shown here is derived from an EMBL/GenBank/DDBJ whole genome shotgun (WGS) entry which is preliminary data.</text>
</comment>
<proteinExistence type="predicted"/>
<organism evidence="2 3">
    <name type="scientific">Kaistia dalseonensis</name>
    <dbReference type="NCBI Taxonomy" id="410840"/>
    <lineage>
        <taxon>Bacteria</taxon>
        <taxon>Pseudomonadati</taxon>
        <taxon>Pseudomonadota</taxon>
        <taxon>Alphaproteobacteria</taxon>
        <taxon>Hyphomicrobiales</taxon>
        <taxon>Kaistiaceae</taxon>
        <taxon>Kaistia</taxon>
    </lineage>
</organism>
<accession>A0ABU0HA55</accession>
<evidence type="ECO:0000313" key="3">
    <source>
        <dbReference type="Proteomes" id="UP001241603"/>
    </source>
</evidence>
<keyword evidence="3" id="KW-1185">Reference proteome</keyword>
<feature type="region of interest" description="Disordered" evidence="1">
    <location>
        <begin position="44"/>
        <end position="111"/>
    </location>
</feature>
<evidence type="ECO:0000313" key="2">
    <source>
        <dbReference type="EMBL" id="MDQ0438374.1"/>
    </source>
</evidence>
<sequence length="111" mass="12393">MTGFYWGFGTRLKTFSQSSRGTGPVSLKIELEVTDTNELAYLLKSLGDAQREQDAATRPADPRAKDRPSPSDPRPRSADPVDAHLARIEARAQRRLENGRPTPLLIGYREK</sequence>
<feature type="compositionally biased region" description="Basic and acidic residues" evidence="1">
    <location>
        <begin position="49"/>
        <end position="98"/>
    </location>
</feature>
<protein>
    <submittedName>
        <fullName evidence="2">Uncharacterized protein</fullName>
    </submittedName>
</protein>
<dbReference type="Proteomes" id="UP001241603">
    <property type="component" value="Unassembled WGS sequence"/>
</dbReference>
<gene>
    <name evidence="2" type="ORF">QO014_002766</name>
</gene>